<dbReference type="InterPro" id="IPR001680">
    <property type="entry name" value="WD40_rpt"/>
</dbReference>
<proteinExistence type="predicted"/>
<reference evidence="4 5" key="1">
    <citation type="journal article" date="2013" name="Nature">
        <title>Insights into bilaterian evolution from three spiralian genomes.</title>
        <authorList>
            <person name="Simakov O."/>
            <person name="Marletaz F."/>
            <person name="Cho S.J."/>
            <person name="Edsinger-Gonzales E."/>
            <person name="Havlak P."/>
            <person name="Hellsten U."/>
            <person name="Kuo D.H."/>
            <person name="Larsson T."/>
            <person name="Lv J."/>
            <person name="Arendt D."/>
            <person name="Savage R."/>
            <person name="Osoegawa K."/>
            <person name="de Jong P."/>
            <person name="Grimwood J."/>
            <person name="Chapman J.A."/>
            <person name="Shapiro H."/>
            <person name="Aerts A."/>
            <person name="Otillar R.P."/>
            <person name="Terry A.Y."/>
            <person name="Boore J.L."/>
            <person name="Grigoriev I.V."/>
            <person name="Lindberg D.R."/>
            <person name="Seaver E.C."/>
            <person name="Weisblat D.A."/>
            <person name="Putnam N.H."/>
            <person name="Rokhsar D.S."/>
        </authorList>
    </citation>
    <scope>NUCLEOTIDE SEQUENCE [LARGE SCALE GENOMIC DNA]</scope>
</reference>
<dbReference type="InterPro" id="IPR015943">
    <property type="entry name" value="WD40/YVTN_repeat-like_dom_sf"/>
</dbReference>
<evidence type="ECO:0000256" key="1">
    <source>
        <dbReference type="ARBA" id="ARBA00022574"/>
    </source>
</evidence>
<organism evidence="4 5">
    <name type="scientific">Lottia gigantea</name>
    <name type="common">Giant owl limpet</name>
    <dbReference type="NCBI Taxonomy" id="225164"/>
    <lineage>
        <taxon>Eukaryota</taxon>
        <taxon>Metazoa</taxon>
        <taxon>Spiralia</taxon>
        <taxon>Lophotrochozoa</taxon>
        <taxon>Mollusca</taxon>
        <taxon>Gastropoda</taxon>
        <taxon>Patellogastropoda</taxon>
        <taxon>Lottioidea</taxon>
        <taxon>Lottiidae</taxon>
        <taxon>Lottia</taxon>
    </lineage>
</organism>
<evidence type="ECO:0000256" key="3">
    <source>
        <dbReference type="PROSITE-ProRule" id="PRU00221"/>
    </source>
</evidence>
<dbReference type="InterPro" id="IPR036322">
    <property type="entry name" value="WD40_repeat_dom_sf"/>
</dbReference>
<dbReference type="CTD" id="20245635"/>
<dbReference type="HOGENOM" id="CLU_000288_57_3_1"/>
<dbReference type="OMA" id="WDAMDGS"/>
<dbReference type="OrthoDB" id="538223at2759"/>
<feature type="repeat" description="WD" evidence="3">
    <location>
        <begin position="212"/>
        <end position="253"/>
    </location>
</feature>
<dbReference type="RefSeq" id="XP_009051053.1">
    <property type="nucleotide sequence ID" value="XM_009052805.1"/>
</dbReference>
<dbReference type="PRINTS" id="PR00320">
    <property type="entry name" value="GPROTEINBRPT"/>
</dbReference>
<dbReference type="PROSITE" id="PS50082">
    <property type="entry name" value="WD_REPEATS_2"/>
    <property type="match status" value="5"/>
</dbReference>
<evidence type="ECO:0000313" key="4">
    <source>
        <dbReference type="EMBL" id="ESO98357.1"/>
    </source>
</evidence>
<dbReference type="InterPro" id="IPR019775">
    <property type="entry name" value="WD40_repeat_CS"/>
</dbReference>
<name>V4AMJ2_LOTGI</name>
<protein>
    <submittedName>
        <fullName evidence="4">Uncharacterized protein</fullName>
    </submittedName>
</protein>
<dbReference type="AlphaFoldDB" id="V4AMJ2"/>
<dbReference type="SMART" id="SM00320">
    <property type="entry name" value="WD40"/>
    <property type="match status" value="7"/>
</dbReference>
<dbReference type="PANTHER" id="PTHR45048">
    <property type="match status" value="1"/>
</dbReference>
<dbReference type="CDD" id="cd00200">
    <property type="entry name" value="WD40"/>
    <property type="match status" value="1"/>
</dbReference>
<dbReference type="EMBL" id="KB201262">
    <property type="protein sequence ID" value="ESO98357.1"/>
    <property type="molecule type" value="Genomic_DNA"/>
</dbReference>
<evidence type="ECO:0000256" key="2">
    <source>
        <dbReference type="ARBA" id="ARBA00022737"/>
    </source>
</evidence>
<keyword evidence="1 3" id="KW-0853">WD repeat</keyword>
<evidence type="ECO:0000313" key="5">
    <source>
        <dbReference type="Proteomes" id="UP000030746"/>
    </source>
</evidence>
<feature type="repeat" description="WD" evidence="3">
    <location>
        <begin position="170"/>
        <end position="211"/>
    </location>
</feature>
<dbReference type="Pfam" id="PF00400">
    <property type="entry name" value="WD40"/>
    <property type="match status" value="6"/>
</dbReference>
<keyword evidence="2" id="KW-0677">Repeat</keyword>
<accession>V4AMJ2</accession>
<dbReference type="STRING" id="225164.V4AMJ2"/>
<sequence length="398" mass="44371">MTADVDDLALAKELTRELNLSNTNQQTNWAHEALAQVQVRLFKNHTDDVKSCQFFKNNNLLTSSSDKSVKIWSFDSGQVIQSFDDVHNGAVNEARLPDVDQTRFVSCGWDKKVRLTDIQTQQELWNGAHEGVITCCKFSHDGTLVASGSDMDNTLKVWNARTGEIVFNLKDHHTSTITSVLFSPEDDKIITTSMDRTTKFFDLKSATTTLRLEGHINVVSDCSMSGGERKFATTSWDKSVHIWDIATGMYRSNGPETLKGSHEGSVSCCDFTEDGLMLATGSYDNSIVIWDADNCVQKIRLQGHTGWVNDVVISSDQKWLLSCSNDTSVRVWNIEDTDKIPVVLENRKSIGLKVIKCSKCGKPFSMAQSDTFGDVTVCVFCRVVNPSQSWLSVQEPEV</sequence>
<dbReference type="PROSITE" id="PS50294">
    <property type="entry name" value="WD_REPEATS_REGION"/>
    <property type="match status" value="4"/>
</dbReference>
<dbReference type="Gene3D" id="2.130.10.10">
    <property type="entry name" value="YVTN repeat-like/Quinoprotein amine dehydrogenase"/>
    <property type="match status" value="3"/>
</dbReference>
<dbReference type="KEGG" id="lgi:LOTGIDRAFT_203725"/>
<keyword evidence="5" id="KW-1185">Reference proteome</keyword>
<dbReference type="PANTHER" id="PTHR45048:SF1">
    <property type="entry name" value="WD REPEAT-CONTAINING PROTEIN 88"/>
    <property type="match status" value="1"/>
</dbReference>
<dbReference type="SUPFAM" id="SSF50978">
    <property type="entry name" value="WD40 repeat-like"/>
    <property type="match status" value="1"/>
</dbReference>
<gene>
    <name evidence="4" type="ORF">LOTGIDRAFT_203725</name>
</gene>
<dbReference type="PROSITE" id="PS00678">
    <property type="entry name" value="WD_REPEATS_1"/>
    <property type="match status" value="3"/>
</dbReference>
<dbReference type="Proteomes" id="UP000030746">
    <property type="component" value="Unassembled WGS sequence"/>
</dbReference>
<feature type="repeat" description="WD" evidence="3">
    <location>
        <begin position="301"/>
        <end position="342"/>
    </location>
</feature>
<feature type="repeat" description="WD" evidence="3">
    <location>
        <begin position="259"/>
        <end position="294"/>
    </location>
</feature>
<dbReference type="InterPro" id="IPR020472">
    <property type="entry name" value="WD40_PAC1"/>
</dbReference>
<dbReference type="GeneID" id="20245635"/>
<feature type="repeat" description="WD" evidence="3">
    <location>
        <begin position="42"/>
        <end position="82"/>
    </location>
</feature>